<dbReference type="Proteomes" id="UP000198620">
    <property type="component" value="Unassembled WGS sequence"/>
</dbReference>
<accession>A0A1H7KN13</accession>
<reference evidence="1 2" key="1">
    <citation type="submission" date="2016-10" db="EMBL/GenBank/DDBJ databases">
        <authorList>
            <person name="de Groot N.N."/>
        </authorList>
    </citation>
    <scope>NUCLEOTIDE SEQUENCE [LARGE SCALE GENOMIC DNA]</scope>
    <source>
        <strain evidence="1 2">Nv1</strain>
    </source>
</reference>
<evidence type="ECO:0000313" key="1">
    <source>
        <dbReference type="EMBL" id="SEK87914.1"/>
    </source>
</evidence>
<organism evidence="1 2">
    <name type="scientific">Nitrosovibrio tenuis</name>
    <dbReference type="NCBI Taxonomy" id="1233"/>
    <lineage>
        <taxon>Bacteria</taxon>
        <taxon>Pseudomonadati</taxon>
        <taxon>Pseudomonadota</taxon>
        <taxon>Betaproteobacteria</taxon>
        <taxon>Nitrosomonadales</taxon>
        <taxon>Nitrosomonadaceae</taxon>
        <taxon>Nitrosovibrio</taxon>
    </lineage>
</organism>
<proteinExistence type="predicted"/>
<keyword evidence="2" id="KW-1185">Reference proteome</keyword>
<dbReference type="EMBL" id="FOBH01000003">
    <property type="protein sequence ID" value="SEK87914.1"/>
    <property type="molecule type" value="Genomic_DNA"/>
</dbReference>
<gene>
    <name evidence="1" type="ORF">SAMN05216387_103277</name>
</gene>
<evidence type="ECO:0000313" key="2">
    <source>
        <dbReference type="Proteomes" id="UP000198620"/>
    </source>
</evidence>
<sequence length="77" mass="8012">MAGGTILLAVLSLASSLPLPVNLHHERGLSGTGSPCAAELRAQFQAPFQIRDAHNPATRPIPGRSGTGMMAVIQLIQ</sequence>
<protein>
    <submittedName>
        <fullName evidence="1">Uncharacterized protein</fullName>
    </submittedName>
</protein>
<dbReference type="STRING" id="1233.SAMN05216387_103277"/>
<dbReference type="AlphaFoldDB" id="A0A1H7KN13"/>
<name>A0A1H7KN13_9PROT</name>